<evidence type="ECO:0000259" key="1">
    <source>
        <dbReference type="PROSITE" id="PS51384"/>
    </source>
</evidence>
<evidence type="ECO:0000313" key="3">
    <source>
        <dbReference type="Proteomes" id="UP000308005"/>
    </source>
</evidence>
<reference evidence="2 3" key="1">
    <citation type="submission" date="2018-10" db="EMBL/GenBank/DDBJ databases">
        <title>Fifty Aureobasidium pullulans genomes reveal a recombining polyextremotolerant generalist.</title>
        <authorList>
            <person name="Gostincar C."/>
            <person name="Turk M."/>
            <person name="Zajc J."/>
            <person name="Gunde-Cimerman N."/>
        </authorList>
    </citation>
    <scope>NUCLEOTIDE SEQUENCE [LARGE SCALE GENOMIC DNA]</scope>
    <source>
        <strain evidence="2 3">EXF-3863</strain>
    </source>
</reference>
<dbReference type="Proteomes" id="UP000308005">
    <property type="component" value="Unassembled WGS sequence"/>
</dbReference>
<sequence length="554" mass="60962">MYNPTAHTYLTAQIFLATFADMTFYQALEFHDGEKLMQKKLHVPGLDNPTVPMLSPQAANMLQRAPLLAFGTLDPEGRPWTTVWGGNTGFSKPLGNNMIGIRTSVAAKLDPVVEFLVGSDAKGEVVKEEGEGRLLSGLAIDLGTRKRVKLAGKMVAGMLGSEDSDESMENVQQGVLQLVAHIDESLEYSGNRLYQSLGNMILEPKAGFCFPDFETGDCLFVTGTTEILFGRDAAEIMPRSNLAVRVTITAARHVASVLPFRGDTGEFSPYNPVVRCLATEQAASRADASDQNQITAKLLEQTILTPTISRFRFSLSNAATFKAGQYVTIDASEHLDFGYSHMRDDDPRSLNDDFVRTFTVSSPPGLPPHPSKRLADDEFEITIRRVGVVTDLLFKHGLKKGAEFEVGVKGFGGEFVVEQTEEKPVVAFIAAGVGITPLMPCLTSLELGSLRLLWTLRAADLGLALDMIKNTQGLAQSLTLFVTGMDPASDDDKRSLKNVEKHGMQVEYRRMEKGDLERLMPEVRRWYICTGTGQRSAVLQWLSGQEVLYEDYNF</sequence>
<comment type="caution">
    <text evidence="2">The sequence shown here is derived from an EMBL/GenBank/DDBJ whole genome shotgun (WGS) entry which is preliminary data.</text>
</comment>
<dbReference type="PROSITE" id="PS51384">
    <property type="entry name" value="FAD_FR"/>
    <property type="match status" value="1"/>
</dbReference>
<dbReference type="SUPFAM" id="SSF63380">
    <property type="entry name" value="Riboflavin synthase domain-like"/>
    <property type="match status" value="1"/>
</dbReference>
<dbReference type="GO" id="GO:0016491">
    <property type="term" value="F:oxidoreductase activity"/>
    <property type="evidence" value="ECO:0007669"/>
    <property type="project" value="InterPro"/>
</dbReference>
<accession>A0A4S9SPR3</accession>
<gene>
    <name evidence="2" type="ORF">D6C91_07713</name>
</gene>
<dbReference type="InterPro" id="IPR017927">
    <property type="entry name" value="FAD-bd_FR_type"/>
</dbReference>
<organism evidence="2 3">
    <name type="scientific">Aureobasidium pullulans</name>
    <name type="common">Black yeast</name>
    <name type="synonym">Pullularia pullulans</name>
    <dbReference type="NCBI Taxonomy" id="5580"/>
    <lineage>
        <taxon>Eukaryota</taxon>
        <taxon>Fungi</taxon>
        <taxon>Dikarya</taxon>
        <taxon>Ascomycota</taxon>
        <taxon>Pezizomycotina</taxon>
        <taxon>Dothideomycetes</taxon>
        <taxon>Dothideomycetidae</taxon>
        <taxon>Dothideales</taxon>
        <taxon>Saccotheciaceae</taxon>
        <taxon>Aureobasidium</taxon>
    </lineage>
</organism>
<dbReference type="PANTHER" id="PTHR42815:SF2">
    <property type="entry name" value="FAD-BINDING, PUTATIVE (AFU_ORTHOLOGUE AFUA_6G07600)-RELATED"/>
    <property type="match status" value="1"/>
</dbReference>
<dbReference type="Gene3D" id="3.40.50.80">
    <property type="entry name" value="Nucleotide-binding domain of ferredoxin-NADP reductase (FNR) module"/>
    <property type="match status" value="1"/>
</dbReference>
<dbReference type="PANTHER" id="PTHR42815">
    <property type="entry name" value="FAD-BINDING, PUTATIVE (AFU_ORTHOLOGUE AFUA_6G07600)-RELATED"/>
    <property type="match status" value="1"/>
</dbReference>
<proteinExistence type="predicted"/>
<dbReference type="EMBL" id="QZBM01000470">
    <property type="protein sequence ID" value="THZ13694.1"/>
    <property type="molecule type" value="Genomic_DNA"/>
</dbReference>
<dbReference type="InterPro" id="IPR039261">
    <property type="entry name" value="FNR_nucleotide-bd"/>
</dbReference>
<evidence type="ECO:0000313" key="2">
    <source>
        <dbReference type="EMBL" id="THZ13694.1"/>
    </source>
</evidence>
<dbReference type="Gene3D" id="2.40.30.10">
    <property type="entry name" value="Translation factors"/>
    <property type="match status" value="1"/>
</dbReference>
<dbReference type="InterPro" id="IPR017938">
    <property type="entry name" value="Riboflavin_synthase-like_b-brl"/>
</dbReference>
<dbReference type="SUPFAM" id="SSF52343">
    <property type="entry name" value="Ferredoxin reductase-like, C-terminal NADP-linked domain"/>
    <property type="match status" value="1"/>
</dbReference>
<feature type="domain" description="FAD-binding FR-type" evidence="1">
    <location>
        <begin position="291"/>
        <end position="418"/>
    </location>
</feature>
<name>A0A4S9SPR3_AURPU</name>
<protein>
    <submittedName>
        <fullName evidence="2">Oxidoreductase</fullName>
    </submittedName>
</protein>
<dbReference type="AlphaFoldDB" id="A0A4S9SPR3"/>